<keyword evidence="3" id="KW-0507">mRNA processing</keyword>
<evidence type="ECO:0000259" key="9">
    <source>
        <dbReference type="Pfam" id="PF04696"/>
    </source>
</evidence>
<evidence type="ECO:0000313" key="11">
    <source>
        <dbReference type="Proteomes" id="UP000789739"/>
    </source>
</evidence>
<sequence>MSAEVAQKVTAKNDNIPSQTLVTSSIVVPASSTARRSSRYDEDNHLKRRASEDEDANRDPEENKRPRLDMNNTELKKRSQRMFGLMMGTLTKFKNDIQNKTEARECWSKQKKNLANFLCTKTSPPLYYLPAKLSSTSLETIAEQKRQLALASSASAQVDDNNVSEEKEAHTMDVEMEDT</sequence>
<dbReference type="Pfam" id="PF04696">
    <property type="entry name" value="Pinin_SDK_memA"/>
    <property type="match status" value="1"/>
</dbReference>
<gene>
    <name evidence="10" type="ORF">PBRASI_LOCUS7583</name>
</gene>
<evidence type="ECO:0000256" key="5">
    <source>
        <dbReference type="ARBA" id="ARBA00023163"/>
    </source>
</evidence>
<dbReference type="Proteomes" id="UP000789739">
    <property type="component" value="Unassembled WGS sequence"/>
</dbReference>
<feature type="domain" description="Pinin/SDK/MemA protein" evidence="9">
    <location>
        <begin position="101"/>
        <end position="145"/>
    </location>
</feature>
<dbReference type="InterPro" id="IPR039853">
    <property type="entry name" value="Pinin"/>
</dbReference>
<dbReference type="AlphaFoldDB" id="A0A9N9CH66"/>
<dbReference type="GO" id="GO:0006397">
    <property type="term" value="P:mRNA processing"/>
    <property type="evidence" value="ECO:0007669"/>
    <property type="project" value="UniProtKB-KW"/>
</dbReference>
<evidence type="ECO:0000313" key="10">
    <source>
        <dbReference type="EMBL" id="CAG8599940.1"/>
    </source>
</evidence>
<dbReference type="GO" id="GO:0008380">
    <property type="term" value="P:RNA splicing"/>
    <property type="evidence" value="ECO:0007669"/>
    <property type="project" value="UniProtKB-KW"/>
</dbReference>
<feature type="non-terminal residue" evidence="10">
    <location>
        <position position="1"/>
    </location>
</feature>
<evidence type="ECO:0000256" key="4">
    <source>
        <dbReference type="ARBA" id="ARBA00023015"/>
    </source>
</evidence>
<keyword evidence="7" id="KW-0539">Nucleus</keyword>
<accession>A0A9N9CH66</accession>
<protein>
    <submittedName>
        <fullName evidence="10">6812_t:CDS:1</fullName>
    </submittedName>
</protein>
<proteinExistence type="inferred from homology"/>
<dbReference type="PANTHER" id="PTHR12707:SF0">
    <property type="entry name" value="PININ"/>
    <property type="match status" value="1"/>
</dbReference>
<reference evidence="10" key="1">
    <citation type="submission" date="2021-06" db="EMBL/GenBank/DDBJ databases">
        <authorList>
            <person name="Kallberg Y."/>
            <person name="Tangrot J."/>
            <person name="Rosling A."/>
        </authorList>
    </citation>
    <scope>NUCLEOTIDE SEQUENCE</scope>
    <source>
        <strain evidence="10">BR232B</strain>
    </source>
</reference>
<dbReference type="EMBL" id="CAJVPI010001196">
    <property type="protein sequence ID" value="CAG8599940.1"/>
    <property type="molecule type" value="Genomic_DNA"/>
</dbReference>
<keyword evidence="11" id="KW-1185">Reference proteome</keyword>
<evidence type="ECO:0000256" key="1">
    <source>
        <dbReference type="ARBA" id="ARBA00004123"/>
    </source>
</evidence>
<evidence type="ECO:0000256" key="6">
    <source>
        <dbReference type="ARBA" id="ARBA00023187"/>
    </source>
</evidence>
<dbReference type="OrthoDB" id="330772at2759"/>
<comment type="similarity">
    <text evidence="2">Belongs to the pinin family.</text>
</comment>
<comment type="subcellular location">
    <subcellularLocation>
        <location evidence="1">Nucleus</location>
    </subcellularLocation>
</comment>
<feature type="compositionally biased region" description="Basic and acidic residues" evidence="8">
    <location>
        <begin position="164"/>
        <end position="173"/>
    </location>
</feature>
<feature type="region of interest" description="Disordered" evidence="8">
    <location>
        <begin position="28"/>
        <end position="72"/>
    </location>
</feature>
<keyword evidence="4" id="KW-0805">Transcription regulation</keyword>
<dbReference type="PANTHER" id="PTHR12707">
    <property type="entry name" value="PINN"/>
    <property type="match status" value="1"/>
</dbReference>
<evidence type="ECO:0000256" key="8">
    <source>
        <dbReference type="SAM" id="MobiDB-lite"/>
    </source>
</evidence>
<evidence type="ECO:0000256" key="3">
    <source>
        <dbReference type="ARBA" id="ARBA00022664"/>
    </source>
</evidence>
<comment type="caution">
    <text evidence="10">The sequence shown here is derived from an EMBL/GenBank/DDBJ whole genome shotgun (WGS) entry which is preliminary data.</text>
</comment>
<evidence type="ECO:0000256" key="7">
    <source>
        <dbReference type="ARBA" id="ARBA00023242"/>
    </source>
</evidence>
<feature type="compositionally biased region" description="Basic and acidic residues" evidence="8">
    <location>
        <begin position="38"/>
        <end position="68"/>
    </location>
</feature>
<organism evidence="10 11">
    <name type="scientific">Paraglomus brasilianum</name>
    <dbReference type="NCBI Taxonomy" id="144538"/>
    <lineage>
        <taxon>Eukaryota</taxon>
        <taxon>Fungi</taxon>
        <taxon>Fungi incertae sedis</taxon>
        <taxon>Mucoromycota</taxon>
        <taxon>Glomeromycotina</taxon>
        <taxon>Glomeromycetes</taxon>
        <taxon>Paraglomerales</taxon>
        <taxon>Paraglomeraceae</taxon>
        <taxon>Paraglomus</taxon>
    </lineage>
</organism>
<feature type="region of interest" description="Disordered" evidence="8">
    <location>
        <begin position="152"/>
        <end position="179"/>
    </location>
</feature>
<name>A0A9N9CH66_9GLOM</name>
<dbReference type="GO" id="GO:0071013">
    <property type="term" value="C:catalytic step 2 spliceosome"/>
    <property type="evidence" value="ECO:0007669"/>
    <property type="project" value="TreeGrafter"/>
</dbReference>
<dbReference type="InterPro" id="IPR006786">
    <property type="entry name" value="Pinin_SDK_MemA"/>
</dbReference>
<keyword evidence="6" id="KW-0508">mRNA splicing</keyword>
<evidence type="ECO:0000256" key="2">
    <source>
        <dbReference type="ARBA" id="ARBA00010386"/>
    </source>
</evidence>
<keyword evidence="5" id="KW-0804">Transcription</keyword>